<dbReference type="InterPro" id="IPR044810">
    <property type="entry name" value="WRKY_plant"/>
</dbReference>
<proteinExistence type="predicted"/>
<dbReference type="GO" id="GO:0005634">
    <property type="term" value="C:nucleus"/>
    <property type="evidence" value="ECO:0007669"/>
    <property type="project" value="UniProtKB-SubCell"/>
</dbReference>
<dbReference type="Pfam" id="PF03106">
    <property type="entry name" value="WRKY"/>
    <property type="match status" value="1"/>
</dbReference>
<evidence type="ECO:0000256" key="4">
    <source>
        <dbReference type="ARBA" id="ARBA00023163"/>
    </source>
</evidence>
<name>A0AAV1YGB6_LUPLU</name>
<dbReference type="PROSITE" id="PS50811">
    <property type="entry name" value="WRKY"/>
    <property type="match status" value="1"/>
</dbReference>
<feature type="coiled-coil region" evidence="6">
    <location>
        <begin position="6"/>
        <end position="47"/>
    </location>
</feature>
<dbReference type="Proteomes" id="UP001497480">
    <property type="component" value="Unassembled WGS sequence"/>
</dbReference>
<evidence type="ECO:0000256" key="3">
    <source>
        <dbReference type="ARBA" id="ARBA00023125"/>
    </source>
</evidence>
<keyword evidence="2" id="KW-0805">Transcription regulation</keyword>
<keyword evidence="6" id="KW-0175">Coiled coil</keyword>
<evidence type="ECO:0000259" key="7">
    <source>
        <dbReference type="PROSITE" id="PS50811"/>
    </source>
</evidence>
<evidence type="ECO:0000256" key="1">
    <source>
        <dbReference type="ARBA" id="ARBA00004123"/>
    </source>
</evidence>
<evidence type="ECO:0000313" key="9">
    <source>
        <dbReference type="Proteomes" id="UP001497480"/>
    </source>
</evidence>
<dbReference type="EMBL" id="CAXHTB010000024">
    <property type="protein sequence ID" value="CAL0333067.1"/>
    <property type="molecule type" value="Genomic_DNA"/>
</dbReference>
<comment type="caution">
    <text evidence="8">The sequence shown here is derived from an EMBL/GenBank/DDBJ whole genome shotgun (WGS) entry which is preliminary data.</text>
</comment>
<evidence type="ECO:0000256" key="2">
    <source>
        <dbReference type="ARBA" id="ARBA00023015"/>
    </source>
</evidence>
<accession>A0AAV1YGB6</accession>
<dbReference type="InterPro" id="IPR036576">
    <property type="entry name" value="WRKY_dom_sf"/>
</dbReference>
<dbReference type="Gene3D" id="2.20.25.80">
    <property type="entry name" value="WRKY domain"/>
    <property type="match status" value="1"/>
</dbReference>
<protein>
    <recommendedName>
        <fullName evidence="7">WRKY domain-containing protein</fullName>
    </recommendedName>
</protein>
<dbReference type="AlphaFoldDB" id="A0AAV1YGB6"/>
<organism evidence="8 9">
    <name type="scientific">Lupinus luteus</name>
    <name type="common">European yellow lupine</name>
    <dbReference type="NCBI Taxonomy" id="3873"/>
    <lineage>
        <taxon>Eukaryota</taxon>
        <taxon>Viridiplantae</taxon>
        <taxon>Streptophyta</taxon>
        <taxon>Embryophyta</taxon>
        <taxon>Tracheophyta</taxon>
        <taxon>Spermatophyta</taxon>
        <taxon>Magnoliopsida</taxon>
        <taxon>eudicotyledons</taxon>
        <taxon>Gunneridae</taxon>
        <taxon>Pentapetalae</taxon>
        <taxon>rosids</taxon>
        <taxon>fabids</taxon>
        <taxon>Fabales</taxon>
        <taxon>Fabaceae</taxon>
        <taxon>Papilionoideae</taxon>
        <taxon>50 kb inversion clade</taxon>
        <taxon>genistoids sensu lato</taxon>
        <taxon>core genistoids</taxon>
        <taxon>Genisteae</taxon>
        <taxon>Lupinus</taxon>
    </lineage>
</organism>
<dbReference type="InterPro" id="IPR003657">
    <property type="entry name" value="WRKY_dom"/>
</dbReference>
<keyword evidence="9" id="KW-1185">Reference proteome</keyword>
<dbReference type="GO" id="GO:0003700">
    <property type="term" value="F:DNA-binding transcription factor activity"/>
    <property type="evidence" value="ECO:0007669"/>
    <property type="project" value="InterPro"/>
</dbReference>
<feature type="domain" description="WRKY" evidence="7">
    <location>
        <begin position="83"/>
        <end position="149"/>
    </location>
</feature>
<comment type="subcellular location">
    <subcellularLocation>
        <location evidence="1">Nucleus</location>
    </subcellularLocation>
</comment>
<dbReference type="PANTHER" id="PTHR31429">
    <property type="entry name" value="WRKY TRANSCRIPTION FACTOR 36-RELATED"/>
    <property type="match status" value="1"/>
</dbReference>
<dbReference type="GO" id="GO:0043565">
    <property type="term" value="F:sequence-specific DNA binding"/>
    <property type="evidence" value="ECO:0007669"/>
    <property type="project" value="InterPro"/>
</dbReference>
<gene>
    <name evidence="8" type="ORF">LLUT_LOCUS34127</name>
</gene>
<sequence length="231" mass="26755">MDYEKVESLEVELQHVKDENNALRLMLEDERRKYKNLQSYLLEIKNNESSYVHSLDTNKRTRLEEFPTAKKPLQVYVKTHPMDDSLIIKDGYQWRKYGQKVTKDNASPRAYFRCSMAPNCSAKKKVQRCVYDRSIIVATYDGEHNHDDAFHHSFLPSSSGNNNSPLTIIQNYKEALNIMEQNEHGIKIEEYVSSLIKDPEFTVAIAEAVAQSIIAQPMQQCLNFNLGHPQE</sequence>
<dbReference type="SUPFAM" id="SSF118290">
    <property type="entry name" value="WRKY DNA-binding domain"/>
    <property type="match status" value="1"/>
</dbReference>
<keyword evidence="3" id="KW-0238">DNA-binding</keyword>
<keyword evidence="4" id="KW-0804">Transcription</keyword>
<evidence type="ECO:0000256" key="5">
    <source>
        <dbReference type="ARBA" id="ARBA00023242"/>
    </source>
</evidence>
<keyword evidence="5" id="KW-0539">Nucleus</keyword>
<evidence type="ECO:0000256" key="6">
    <source>
        <dbReference type="SAM" id="Coils"/>
    </source>
</evidence>
<dbReference type="PANTHER" id="PTHR31429:SF38">
    <property type="entry name" value="WRKY TRANSCRIPTION FACTOR 40-RELATED"/>
    <property type="match status" value="1"/>
</dbReference>
<evidence type="ECO:0000313" key="8">
    <source>
        <dbReference type="EMBL" id="CAL0333067.1"/>
    </source>
</evidence>
<reference evidence="8 9" key="1">
    <citation type="submission" date="2024-03" db="EMBL/GenBank/DDBJ databases">
        <authorList>
            <person name="Martinez-Hernandez J."/>
        </authorList>
    </citation>
    <scope>NUCLEOTIDE SEQUENCE [LARGE SCALE GENOMIC DNA]</scope>
</reference>
<dbReference type="SMART" id="SM00774">
    <property type="entry name" value="WRKY"/>
    <property type="match status" value="1"/>
</dbReference>